<evidence type="ECO:0000313" key="1">
    <source>
        <dbReference type="EMBL" id="KMQ84425.1"/>
    </source>
</evidence>
<gene>
    <name evidence="1" type="ORF">RF55_17770</name>
</gene>
<evidence type="ECO:0000313" key="2">
    <source>
        <dbReference type="Proteomes" id="UP000036403"/>
    </source>
</evidence>
<comment type="caution">
    <text evidence="1">The sequence shown here is derived from an EMBL/GenBank/DDBJ whole genome shotgun (WGS) entry which is preliminary data.</text>
</comment>
<organism evidence="1 2">
    <name type="scientific">Lasius niger</name>
    <name type="common">Black garden ant</name>
    <dbReference type="NCBI Taxonomy" id="67767"/>
    <lineage>
        <taxon>Eukaryota</taxon>
        <taxon>Metazoa</taxon>
        <taxon>Ecdysozoa</taxon>
        <taxon>Arthropoda</taxon>
        <taxon>Hexapoda</taxon>
        <taxon>Insecta</taxon>
        <taxon>Pterygota</taxon>
        <taxon>Neoptera</taxon>
        <taxon>Endopterygota</taxon>
        <taxon>Hymenoptera</taxon>
        <taxon>Apocrita</taxon>
        <taxon>Aculeata</taxon>
        <taxon>Formicoidea</taxon>
        <taxon>Formicidae</taxon>
        <taxon>Formicinae</taxon>
        <taxon>Lasius</taxon>
        <taxon>Lasius</taxon>
    </lineage>
</organism>
<dbReference type="PaxDb" id="67767-A0A0J7MVB4"/>
<proteinExistence type="predicted"/>
<dbReference type="Proteomes" id="UP000036403">
    <property type="component" value="Unassembled WGS sequence"/>
</dbReference>
<sequence length="19" mass="2286">MCANLMFLAVGYDREQFNY</sequence>
<accession>A0A0J7MVB4</accession>
<dbReference type="AlphaFoldDB" id="A0A0J7MVB4"/>
<keyword evidence="2" id="KW-1185">Reference proteome</keyword>
<reference evidence="1 2" key="1">
    <citation type="submission" date="2015-04" db="EMBL/GenBank/DDBJ databases">
        <title>Lasius niger genome sequencing.</title>
        <authorList>
            <person name="Konorov E.A."/>
            <person name="Nikitin M.A."/>
            <person name="Kirill M.V."/>
            <person name="Chang P."/>
        </authorList>
    </citation>
    <scope>NUCLEOTIDE SEQUENCE [LARGE SCALE GENOMIC DNA]</scope>
    <source>
        <tissue evidence="1">Whole</tissue>
    </source>
</reference>
<feature type="non-terminal residue" evidence="1">
    <location>
        <position position="19"/>
    </location>
</feature>
<name>A0A0J7MVB4_LASNI</name>
<dbReference type="EMBL" id="LBMM01016433">
    <property type="protein sequence ID" value="KMQ84425.1"/>
    <property type="molecule type" value="Genomic_DNA"/>
</dbReference>
<protein>
    <submittedName>
        <fullName evidence="1">Uncharacterized protein</fullName>
    </submittedName>
</protein>